<accession>A0A0P7X7X1</accession>
<reference evidence="1 2" key="1">
    <citation type="submission" date="2015-08" db="EMBL/GenBank/DDBJ databases">
        <title>The genome of the Asian arowana (Scleropages formosus).</title>
        <authorList>
            <person name="Tan M.H."/>
            <person name="Gan H.M."/>
            <person name="Croft L.J."/>
            <person name="Austin C.M."/>
        </authorList>
    </citation>
    <scope>NUCLEOTIDE SEQUENCE [LARGE SCALE GENOMIC DNA]</scope>
    <source>
        <strain evidence="1">Aro1</strain>
    </source>
</reference>
<gene>
    <name evidence="1" type="ORF">Z043_110683</name>
</gene>
<dbReference type="Proteomes" id="UP000034805">
    <property type="component" value="Unassembled WGS sequence"/>
</dbReference>
<name>A0A0P7X7X1_SCLFO</name>
<dbReference type="AlphaFoldDB" id="A0A0P7X7X1"/>
<evidence type="ECO:0000313" key="1">
    <source>
        <dbReference type="EMBL" id="KPP70486.1"/>
    </source>
</evidence>
<sequence>MGGTLGVKKLNQGPEGVFYCKAHFPRQGVANGPRGRSSLSHLRQVSVMGTRTAAPNTDLLSHQPPGTFSSLFRNILWLPLWATRAALQQVACALCTAGLHLSDDHREDCAYLYELLSVGLPLLSALWDVLGQMCAEVAPPSLQNLLLWAEL</sequence>
<protein>
    <submittedName>
        <fullName evidence="1">Uncharacterized protein</fullName>
    </submittedName>
</protein>
<dbReference type="EMBL" id="JARO02003443">
    <property type="protein sequence ID" value="KPP70486.1"/>
    <property type="molecule type" value="Genomic_DNA"/>
</dbReference>
<evidence type="ECO:0000313" key="2">
    <source>
        <dbReference type="Proteomes" id="UP000034805"/>
    </source>
</evidence>
<comment type="caution">
    <text evidence="1">The sequence shown here is derived from an EMBL/GenBank/DDBJ whole genome shotgun (WGS) entry which is preliminary data.</text>
</comment>
<organism evidence="1 2">
    <name type="scientific">Scleropages formosus</name>
    <name type="common">Asian bonytongue</name>
    <name type="synonym">Osteoglossum formosum</name>
    <dbReference type="NCBI Taxonomy" id="113540"/>
    <lineage>
        <taxon>Eukaryota</taxon>
        <taxon>Metazoa</taxon>
        <taxon>Chordata</taxon>
        <taxon>Craniata</taxon>
        <taxon>Vertebrata</taxon>
        <taxon>Euteleostomi</taxon>
        <taxon>Actinopterygii</taxon>
        <taxon>Neopterygii</taxon>
        <taxon>Teleostei</taxon>
        <taxon>Osteoglossocephala</taxon>
        <taxon>Osteoglossomorpha</taxon>
        <taxon>Osteoglossiformes</taxon>
        <taxon>Osteoglossidae</taxon>
        <taxon>Scleropages</taxon>
    </lineage>
</organism>
<proteinExistence type="predicted"/>